<dbReference type="STRING" id="6248.A0A0K0DZI4"/>
<keyword evidence="6 7" id="KW-0479">Metal-binding</keyword>
<dbReference type="InterPro" id="IPR001128">
    <property type="entry name" value="Cyt_P450"/>
</dbReference>
<dbReference type="WBParaSite" id="TCONS_00014179.p1">
    <property type="protein sequence ID" value="TCONS_00014179.p1"/>
    <property type="gene ID" value="XLOC_009388"/>
</dbReference>
<dbReference type="PROSITE" id="PS00086">
    <property type="entry name" value="CYTOCHROME_P450"/>
    <property type="match status" value="1"/>
</dbReference>
<proteinExistence type="inferred from homology"/>
<comment type="similarity">
    <text evidence="2 7">Belongs to the cytochrome P450 family.</text>
</comment>
<evidence type="ECO:0000313" key="9">
    <source>
        <dbReference type="Proteomes" id="UP000035681"/>
    </source>
</evidence>
<protein>
    <submittedName>
        <fullName evidence="11">Cytochrome P450</fullName>
    </submittedName>
</protein>
<organism evidence="10">
    <name type="scientific">Strongyloides stercoralis</name>
    <name type="common">Threadworm</name>
    <dbReference type="NCBI Taxonomy" id="6248"/>
    <lineage>
        <taxon>Eukaryota</taxon>
        <taxon>Metazoa</taxon>
        <taxon>Ecdysozoa</taxon>
        <taxon>Nematoda</taxon>
        <taxon>Chromadorea</taxon>
        <taxon>Rhabditida</taxon>
        <taxon>Tylenchina</taxon>
        <taxon>Panagrolaimomorpha</taxon>
        <taxon>Strongyloidoidea</taxon>
        <taxon>Strongyloididae</taxon>
        <taxon>Strongyloides</taxon>
    </lineage>
</organism>
<evidence type="ECO:0000256" key="6">
    <source>
        <dbReference type="PIRSR" id="PIRSR602401-1"/>
    </source>
</evidence>
<dbReference type="InterPro" id="IPR036396">
    <property type="entry name" value="Cyt_P450_sf"/>
</dbReference>
<evidence type="ECO:0000313" key="11">
    <source>
        <dbReference type="WBParaSite" id="TCONS_00014179.p1"/>
    </source>
</evidence>
<dbReference type="GO" id="GO:0016705">
    <property type="term" value="F:oxidoreductase activity, acting on paired donors, with incorporation or reduction of molecular oxygen"/>
    <property type="evidence" value="ECO:0007669"/>
    <property type="project" value="InterPro"/>
</dbReference>
<dbReference type="PANTHER" id="PTHR24291:SF130">
    <property type="entry name" value="CYTOCHROME P450 FAMILY"/>
    <property type="match status" value="1"/>
</dbReference>
<dbReference type="CDD" id="cd20628">
    <property type="entry name" value="CYP4"/>
    <property type="match status" value="1"/>
</dbReference>
<dbReference type="InterPro" id="IPR050196">
    <property type="entry name" value="Cytochrome_P450_Monoox"/>
</dbReference>
<keyword evidence="9" id="KW-1185">Reference proteome</keyword>
<dbReference type="WBParaSite" id="SSTP_0000264600.1">
    <property type="protein sequence ID" value="SSTP_0000264600.1"/>
    <property type="gene ID" value="SSTP_0000264600"/>
</dbReference>
<dbReference type="InterPro" id="IPR017972">
    <property type="entry name" value="Cyt_P450_CS"/>
</dbReference>
<evidence type="ECO:0000256" key="8">
    <source>
        <dbReference type="SAM" id="Phobius"/>
    </source>
</evidence>
<dbReference type="PRINTS" id="PR00463">
    <property type="entry name" value="EP450I"/>
</dbReference>
<reference evidence="10" key="1">
    <citation type="submission" date="2015-08" db="UniProtKB">
        <authorList>
            <consortium name="WormBaseParasite"/>
        </authorList>
    </citation>
    <scope>IDENTIFICATION</scope>
</reference>
<dbReference type="GO" id="GO:0005506">
    <property type="term" value="F:iron ion binding"/>
    <property type="evidence" value="ECO:0007669"/>
    <property type="project" value="InterPro"/>
</dbReference>
<keyword evidence="7" id="KW-0560">Oxidoreductase</keyword>
<dbReference type="SUPFAM" id="SSF48264">
    <property type="entry name" value="Cytochrome P450"/>
    <property type="match status" value="1"/>
</dbReference>
<accession>A0A0K0DZI4</accession>
<dbReference type="GO" id="GO:0020037">
    <property type="term" value="F:heme binding"/>
    <property type="evidence" value="ECO:0007669"/>
    <property type="project" value="InterPro"/>
</dbReference>
<keyword evidence="4 6" id="KW-0408">Iron</keyword>
<keyword evidence="8" id="KW-0812">Transmembrane</keyword>
<dbReference type="Proteomes" id="UP000035681">
    <property type="component" value="Unplaced"/>
</dbReference>
<keyword evidence="5 7" id="KW-0503">Monooxygenase</keyword>
<keyword evidence="3 6" id="KW-0349">Heme</keyword>
<evidence type="ECO:0000256" key="2">
    <source>
        <dbReference type="ARBA" id="ARBA00010617"/>
    </source>
</evidence>
<dbReference type="Gene3D" id="1.10.630.10">
    <property type="entry name" value="Cytochrome P450"/>
    <property type="match status" value="1"/>
</dbReference>
<feature type="binding site" description="axial binding residue" evidence="6">
    <location>
        <position position="456"/>
    </location>
    <ligand>
        <name>heme</name>
        <dbReference type="ChEBI" id="CHEBI:30413"/>
    </ligand>
    <ligandPart>
        <name>Fe</name>
        <dbReference type="ChEBI" id="CHEBI:18248"/>
    </ligandPart>
</feature>
<dbReference type="GO" id="GO:0004497">
    <property type="term" value="F:monooxygenase activity"/>
    <property type="evidence" value="ECO:0007669"/>
    <property type="project" value="UniProtKB-KW"/>
</dbReference>
<sequence length="514" mass="60510">MELGYWLTIILTLFIILNFQYIFNILKHRYNLIVSLWNMPGPLAFPIFGSTIWLKWNIEELALQINEFTNEFHSQNIKIARFWLGPYPLIAPLHPETAEKILSSTEILRKGPEYSILSEWLKTGLLTSWGDKWKSRRRLLTPTFHFHILKEFMKVFNKESKILIEELSKSDEKNVEIDVFPYMKRCALDIICDTSMGRKVDAQTNHNHPYVLAVQNLNIMSFKYLRMPWLWIKPIWYLSGNGYKYDKSLKLVKDFTKQIINEKLNDLKKINNFKNINVNENITNEKKKAFLDLLIEKVEEGNLNYEDICEEVDTFMFEGHDTTSANLSWTIWCLAHNPECQNKLIKEIDEIFDNSDRDITFDDLSQLKYLEMCIKESLRIFPSVPLFSRMVEKNFTLEEYVIPKGSTIVISPLLIHKNPNIFKNPSIYDPNNFLPENISQRSSYAFIPFSAGPRNCIGQKFALYEEKVVLTWFFRNFTVTSNEQFDFTVPCPEIILKPSKGIPVCLKRRFLIKK</sequence>
<dbReference type="InterPro" id="IPR002401">
    <property type="entry name" value="Cyt_P450_E_grp-I"/>
</dbReference>
<feature type="transmembrane region" description="Helical" evidence="8">
    <location>
        <begin position="35"/>
        <end position="56"/>
    </location>
</feature>
<name>A0A0K0DZI4_STRER</name>
<dbReference type="Pfam" id="PF00067">
    <property type="entry name" value="p450"/>
    <property type="match status" value="1"/>
</dbReference>
<feature type="transmembrane region" description="Helical" evidence="8">
    <location>
        <begin position="6"/>
        <end position="23"/>
    </location>
</feature>
<evidence type="ECO:0000256" key="5">
    <source>
        <dbReference type="ARBA" id="ARBA00023033"/>
    </source>
</evidence>
<keyword evidence="8" id="KW-1133">Transmembrane helix</keyword>
<keyword evidence="8" id="KW-0472">Membrane</keyword>
<evidence type="ECO:0000256" key="1">
    <source>
        <dbReference type="ARBA" id="ARBA00001971"/>
    </source>
</evidence>
<evidence type="ECO:0000313" key="10">
    <source>
        <dbReference type="WBParaSite" id="SSTP_0000264600.1"/>
    </source>
</evidence>
<dbReference type="PRINTS" id="PR00385">
    <property type="entry name" value="P450"/>
</dbReference>
<comment type="cofactor">
    <cofactor evidence="1 6">
        <name>heme</name>
        <dbReference type="ChEBI" id="CHEBI:30413"/>
    </cofactor>
</comment>
<dbReference type="AlphaFoldDB" id="A0A0K0DZI4"/>
<evidence type="ECO:0000256" key="7">
    <source>
        <dbReference type="RuleBase" id="RU000461"/>
    </source>
</evidence>
<dbReference type="PANTHER" id="PTHR24291">
    <property type="entry name" value="CYTOCHROME P450 FAMILY 4"/>
    <property type="match status" value="1"/>
</dbReference>
<evidence type="ECO:0000256" key="3">
    <source>
        <dbReference type="ARBA" id="ARBA00022617"/>
    </source>
</evidence>
<evidence type="ECO:0000256" key="4">
    <source>
        <dbReference type="ARBA" id="ARBA00023004"/>
    </source>
</evidence>